<evidence type="ECO:0000313" key="1">
    <source>
        <dbReference type="EMBL" id="KAJ7078302.1"/>
    </source>
</evidence>
<dbReference type="EMBL" id="JARJCN010000067">
    <property type="protein sequence ID" value="KAJ7078302.1"/>
    <property type="molecule type" value="Genomic_DNA"/>
</dbReference>
<proteinExistence type="predicted"/>
<dbReference type="Proteomes" id="UP001222325">
    <property type="component" value="Unassembled WGS sequence"/>
</dbReference>
<accession>A0AAD6TSP0</accession>
<evidence type="ECO:0000313" key="2">
    <source>
        <dbReference type="Proteomes" id="UP001222325"/>
    </source>
</evidence>
<name>A0AAD6TSP0_9AGAR</name>
<reference evidence="1" key="1">
    <citation type="submission" date="2023-03" db="EMBL/GenBank/DDBJ databases">
        <title>Massive genome expansion in bonnet fungi (Mycena s.s.) driven by repeated elements and novel gene families across ecological guilds.</title>
        <authorList>
            <consortium name="Lawrence Berkeley National Laboratory"/>
            <person name="Harder C.B."/>
            <person name="Miyauchi S."/>
            <person name="Viragh M."/>
            <person name="Kuo A."/>
            <person name="Thoen E."/>
            <person name="Andreopoulos B."/>
            <person name="Lu D."/>
            <person name="Skrede I."/>
            <person name="Drula E."/>
            <person name="Henrissat B."/>
            <person name="Morin E."/>
            <person name="Kohler A."/>
            <person name="Barry K."/>
            <person name="LaButti K."/>
            <person name="Morin E."/>
            <person name="Salamov A."/>
            <person name="Lipzen A."/>
            <person name="Mereny Z."/>
            <person name="Hegedus B."/>
            <person name="Baldrian P."/>
            <person name="Stursova M."/>
            <person name="Weitz H."/>
            <person name="Taylor A."/>
            <person name="Grigoriev I.V."/>
            <person name="Nagy L.G."/>
            <person name="Martin F."/>
            <person name="Kauserud H."/>
        </authorList>
    </citation>
    <scope>NUCLEOTIDE SEQUENCE</scope>
    <source>
        <strain evidence="1">CBHHK173m</strain>
    </source>
</reference>
<sequence>MPPKTVERYERLGSDKFDRMSEEDCEAQYRAMQRARKLALRPGASLKTGFQCTLRVVTPPPNPDPQARPLPALPATSDAVVFELVDALRAGVDQRSQVWTAKIVSVPETLLVLKIIQPSLCPIPHPDNDNDWLYYDHPDDLAPWEAWGYGKLRSLQGRSIPYFFGSGTITTPSKEKADVLILEHIPGPTLYEVALVGPDLDRQESITAGVQTTEDIFEAGVTRDSLQPSKFILTGPPGARSVVALSFYMTYIMRPDSSEKKEMFVNQAATFIRSFRTVVADEEEDEEVVEDFYKWVRENVREDLRKEFSVTK</sequence>
<keyword evidence="2" id="KW-1185">Reference proteome</keyword>
<comment type="caution">
    <text evidence="1">The sequence shown here is derived from an EMBL/GenBank/DDBJ whole genome shotgun (WGS) entry which is preliminary data.</text>
</comment>
<dbReference type="AlphaFoldDB" id="A0AAD6TSP0"/>
<gene>
    <name evidence="1" type="ORF">B0H15DRAFT_538224</name>
</gene>
<organism evidence="1 2">
    <name type="scientific">Mycena belliarum</name>
    <dbReference type="NCBI Taxonomy" id="1033014"/>
    <lineage>
        <taxon>Eukaryota</taxon>
        <taxon>Fungi</taxon>
        <taxon>Dikarya</taxon>
        <taxon>Basidiomycota</taxon>
        <taxon>Agaricomycotina</taxon>
        <taxon>Agaricomycetes</taxon>
        <taxon>Agaricomycetidae</taxon>
        <taxon>Agaricales</taxon>
        <taxon>Marasmiineae</taxon>
        <taxon>Mycenaceae</taxon>
        <taxon>Mycena</taxon>
    </lineage>
</organism>
<protein>
    <submittedName>
        <fullName evidence="1">Uncharacterized protein</fullName>
    </submittedName>
</protein>